<dbReference type="InterPro" id="IPR001486">
    <property type="entry name" value="Hemoglobin_trunc"/>
</dbReference>
<comment type="similarity">
    <text evidence="5">Belongs to the truncated hemoglobin family. Group II subfamily.</text>
</comment>
<dbReference type="SUPFAM" id="SSF46458">
    <property type="entry name" value="Globin-like"/>
    <property type="match status" value="4"/>
</dbReference>
<dbReference type="GO" id="GO:0005344">
    <property type="term" value="F:oxygen carrier activity"/>
    <property type="evidence" value="ECO:0007669"/>
    <property type="project" value="InterPro"/>
</dbReference>
<evidence type="ECO:0000256" key="3">
    <source>
        <dbReference type="ARBA" id="ARBA00022723"/>
    </source>
</evidence>
<accession>A0A7J6SJN1</accession>
<proteinExistence type="inferred from homology"/>
<evidence type="ECO:0000256" key="4">
    <source>
        <dbReference type="ARBA" id="ARBA00023004"/>
    </source>
</evidence>
<keyword evidence="1" id="KW-0813">Transport</keyword>
<sequence>MSFDPARMVKDFERTAGDVAAVKQKLGGMLDKLKVMKVSAEKAAKEKPFVPASKKHLLQLRESAAKRLEELADAAKIAEQNAKNRKKGGGLDLGFLALKKIGKDDKRNTLYERLGGDLSLETAIGMVYSRAVKDTRTRAFFEKNPMKMAMIKKRMQQFLTGFLGGRSQYDEDNLKPAHYYINVTDYHFDAVLEMFKEAFQSMGIHPDAVRDGMQRIGQARKDITAGCTVRMAVAQRNIDQDTGVLWSRMGKIDGFALIMDKVYELVSVDVRLKMIFKSYDLDKIKMAQTSFLGEALGGPKKYEGTDLATVHRDLGLNDYILDCFLMNFEKALNSVGVNEASVDEVMVTLEGFRSGNKGGVVALVTRGSSRGFSWTSQVSLTHSRSPSHVLDRYMPDILARERGISAAQKIVDGKTIFDRVGGQMVVESIVETMFSGILRDPRVLFFFSMDASRVEKLKEMMVMFLVGLFGGPQKYDASTIRKVHYPLNITDFHVDCILENLTVACELNNLDASLADDITEAVARARPSVTMGCTVRLELARKRTESTGTQGLWSQLGENKGLEAFVDRLYESLQADERVKHFFAGSKLEELKRNQCTYLKQVFGGTVEYDGRDLPTIHANIRVSDFHFDSFLELALREFGNVGLDPDAIDECIVLLETVRDAVVHPSLRDHD</sequence>
<evidence type="ECO:0000256" key="6">
    <source>
        <dbReference type="SAM" id="Coils"/>
    </source>
</evidence>
<protein>
    <submittedName>
        <fullName evidence="7">Uncharacterized protein</fullName>
    </submittedName>
</protein>
<keyword evidence="4" id="KW-0408">Iron</keyword>
<name>A0A7J6SJN1_PEROL</name>
<keyword evidence="3" id="KW-0479">Metal-binding</keyword>
<dbReference type="GO" id="GO:0020037">
    <property type="term" value="F:heme binding"/>
    <property type="evidence" value="ECO:0007669"/>
    <property type="project" value="InterPro"/>
</dbReference>
<dbReference type="InterPro" id="IPR044203">
    <property type="entry name" value="GlbO/GLB3-like"/>
</dbReference>
<evidence type="ECO:0000256" key="5">
    <source>
        <dbReference type="ARBA" id="ARBA00034496"/>
    </source>
</evidence>
<feature type="non-terminal residue" evidence="7">
    <location>
        <position position="1"/>
    </location>
</feature>
<dbReference type="Pfam" id="PF01152">
    <property type="entry name" value="Bac_globin"/>
    <property type="match status" value="4"/>
</dbReference>
<dbReference type="GO" id="GO:0046872">
    <property type="term" value="F:metal ion binding"/>
    <property type="evidence" value="ECO:0007669"/>
    <property type="project" value="UniProtKB-KW"/>
</dbReference>
<dbReference type="InterPro" id="IPR009050">
    <property type="entry name" value="Globin-like_sf"/>
</dbReference>
<dbReference type="Gene3D" id="1.10.490.10">
    <property type="entry name" value="Globins"/>
    <property type="match status" value="4"/>
</dbReference>
<keyword evidence="6" id="KW-0175">Coiled coil</keyword>
<keyword evidence="2" id="KW-0349">Heme</keyword>
<dbReference type="Proteomes" id="UP000553632">
    <property type="component" value="Unassembled WGS sequence"/>
</dbReference>
<keyword evidence="8" id="KW-1185">Reference proteome</keyword>
<gene>
    <name evidence="7" type="ORF">FOZ63_025508</name>
</gene>
<dbReference type="PANTHER" id="PTHR47366">
    <property type="entry name" value="TWO-ON-TWO HEMOGLOBIN-3"/>
    <property type="match status" value="1"/>
</dbReference>
<dbReference type="AlphaFoldDB" id="A0A7J6SJN1"/>
<dbReference type="CDD" id="cd00454">
    <property type="entry name" value="TrHb1_N"/>
    <property type="match status" value="4"/>
</dbReference>
<evidence type="ECO:0000256" key="1">
    <source>
        <dbReference type="ARBA" id="ARBA00022448"/>
    </source>
</evidence>
<reference evidence="7 8" key="1">
    <citation type="submission" date="2020-04" db="EMBL/GenBank/DDBJ databases">
        <title>Perkinsus olseni comparative genomics.</title>
        <authorList>
            <person name="Bogema D.R."/>
        </authorList>
    </citation>
    <scope>NUCLEOTIDE SEQUENCE [LARGE SCALE GENOMIC DNA]</scope>
    <source>
        <strain evidence="7 8">ATCC PRA-207</strain>
    </source>
</reference>
<evidence type="ECO:0000256" key="2">
    <source>
        <dbReference type="ARBA" id="ARBA00022617"/>
    </source>
</evidence>
<organism evidence="7 8">
    <name type="scientific">Perkinsus olseni</name>
    <name type="common">Perkinsus atlanticus</name>
    <dbReference type="NCBI Taxonomy" id="32597"/>
    <lineage>
        <taxon>Eukaryota</taxon>
        <taxon>Sar</taxon>
        <taxon>Alveolata</taxon>
        <taxon>Perkinsozoa</taxon>
        <taxon>Perkinsea</taxon>
        <taxon>Perkinsida</taxon>
        <taxon>Perkinsidae</taxon>
        <taxon>Perkinsus</taxon>
    </lineage>
</organism>
<evidence type="ECO:0000313" key="8">
    <source>
        <dbReference type="Proteomes" id="UP000553632"/>
    </source>
</evidence>
<evidence type="ECO:0000313" key="7">
    <source>
        <dbReference type="EMBL" id="KAF4733128.1"/>
    </source>
</evidence>
<dbReference type="InterPro" id="IPR012292">
    <property type="entry name" value="Globin/Proto"/>
</dbReference>
<feature type="coiled-coil region" evidence="6">
    <location>
        <begin position="54"/>
        <end position="85"/>
    </location>
</feature>
<dbReference type="GO" id="GO:0019825">
    <property type="term" value="F:oxygen binding"/>
    <property type="evidence" value="ECO:0007669"/>
    <property type="project" value="InterPro"/>
</dbReference>
<comment type="caution">
    <text evidence="7">The sequence shown here is derived from an EMBL/GenBank/DDBJ whole genome shotgun (WGS) entry which is preliminary data.</text>
</comment>
<dbReference type="EMBL" id="JABANO010017634">
    <property type="protein sequence ID" value="KAF4733128.1"/>
    <property type="molecule type" value="Genomic_DNA"/>
</dbReference>